<protein>
    <submittedName>
        <fullName evidence="1">Uncharacterized protein</fullName>
    </submittedName>
</protein>
<accession>A0AAW0I0Z3</accession>
<dbReference type="Proteomes" id="UP001488838">
    <property type="component" value="Unassembled WGS sequence"/>
</dbReference>
<comment type="caution">
    <text evidence="1">The sequence shown here is derived from an EMBL/GenBank/DDBJ whole genome shotgun (WGS) entry which is preliminary data.</text>
</comment>
<reference evidence="1 2" key="1">
    <citation type="journal article" date="2023" name="bioRxiv">
        <title>Conserved and derived expression patterns and positive selection on dental genes reveal complex evolutionary context of ever-growing rodent molars.</title>
        <authorList>
            <person name="Calamari Z.T."/>
            <person name="Song A."/>
            <person name="Cohen E."/>
            <person name="Akter M."/>
            <person name="Roy R.D."/>
            <person name="Hallikas O."/>
            <person name="Christensen M.M."/>
            <person name="Li P."/>
            <person name="Marangoni P."/>
            <person name="Jernvall J."/>
            <person name="Klein O.D."/>
        </authorList>
    </citation>
    <scope>NUCLEOTIDE SEQUENCE [LARGE SCALE GENOMIC DNA]</scope>
    <source>
        <strain evidence="1">V071</strain>
    </source>
</reference>
<evidence type="ECO:0000313" key="2">
    <source>
        <dbReference type="Proteomes" id="UP001488838"/>
    </source>
</evidence>
<gene>
    <name evidence="1" type="ORF">U0070_000900</name>
</gene>
<dbReference type="PANTHER" id="PTHR31466:SF1">
    <property type="entry name" value="RIKEN CDNA 4930433I11 GENE"/>
    <property type="match status" value="1"/>
</dbReference>
<keyword evidence="2" id="KW-1185">Reference proteome</keyword>
<sequence>MTLDKPQTKHVSRKFLSLPSHKPTAAYPVRPHSHSALPTTHKTSQPAPANISLMASDKPALPNATNATQSLEAWTLQSIISYFNPQGICFFFQEQGPISFQNSNPIPAVRLQPATDFMEEITEEQRPEREAMKRWAQQERENASKCTSLGNHSFSFRGRRIWKLLDIMAVQGGKGDGPGTDTSRQILHLLQSKILLLLHPGLPDVNRVRLLTDPIHSPSEFLALPTATITKKKKQRKTIQMRSSNANLSMPLDPLRTQKHPDTQQTLYFTNTWSPRQKFASDNGSLGSSTFSQDELWGEQSVMGFSLDSDDMTTLGADINLPQCFSSLTVLNQFCDPQKPNPKTS</sequence>
<proteinExistence type="predicted"/>
<dbReference type="PANTHER" id="PTHR31466">
    <property type="entry name" value="GENE 5591-RELATED"/>
    <property type="match status" value="1"/>
</dbReference>
<name>A0AAW0I0Z3_MYOGA</name>
<dbReference type="EMBL" id="JBBHLL010000255">
    <property type="protein sequence ID" value="KAK7807937.1"/>
    <property type="molecule type" value="Genomic_DNA"/>
</dbReference>
<organism evidence="1 2">
    <name type="scientific">Myodes glareolus</name>
    <name type="common">Bank vole</name>
    <name type="synonym">Clethrionomys glareolus</name>
    <dbReference type="NCBI Taxonomy" id="447135"/>
    <lineage>
        <taxon>Eukaryota</taxon>
        <taxon>Metazoa</taxon>
        <taxon>Chordata</taxon>
        <taxon>Craniata</taxon>
        <taxon>Vertebrata</taxon>
        <taxon>Euteleostomi</taxon>
        <taxon>Mammalia</taxon>
        <taxon>Eutheria</taxon>
        <taxon>Euarchontoglires</taxon>
        <taxon>Glires</taxon>
        <taxon>Rodentia</taxon>
        <taxon>Myomorpha</taxon>
        <taxon>Muroidea</taxon>
        <taxon>Cricetidae</taxon>
        <taxon>Arvicolinae</taxon>
        <taxon>Myodes</taxon>
    </lineage>
</organism>
<dbReference type="AlphaFoldDB" id="A0AAW0I0Z3"/>
<evidence type="ECO:0000313" key="1">
    <source>
        <dbReference type="EMBL" id="KAK7807937.1"/>
    </source>
</evidence>
<dbReference type="InterPro" id="IPR040292">
    <property type="entry name" value="C2orf78-like"/>
</dbReference>